<dbReference type="Proteomes" id="UP000588806">
    <property type="component" value="Unassembled WGS sequence"/>
</dbReference>
<organism evidence="2 3">
    <name type="scientific">Vreelandella azerica</name>
    <dbReference type="NCBI Taxonomy" id="2732867"/>
    <lineage>
        <taxon>Bacteria</taxon>
        <taxon>Pseudomonadati</taxon>
        <taxon>Pseudomonadota</taxon>
        <taxon>Gammaproteobacteria</taxon>
        <taxon>Oceanospirillales</taxon>
        <taxon>Halomonadaceae</taxon>
        <taxon>Vreelandella</taxon>
    </lineage>
</organism>
<accession>A0A7Y3TX95</accession>
<sequence length="145" mass="16022">MNRRTFLASGLASAGLLMGTSMVSRLAQADTLIKLRDLYARDRGVSDLALSLEGKRITVDGFMAPPLKAESEFFVLTRIPMAVCPFCETEADWPDDILAVYTKRTVDVVPFNIRLQARGVLELGPYRDPETGFLSMVRLADASYS</sequence>
<name>A0A7Y3TX95_9GAMM</name>
<evidence type="ECO:0000313" key="3">
    <source>
        <dbReference type="Proteomes" id="UP000588806"/>
    </source>
</evidence>
<evidence type="ECO:0000313" key="2">
    <source>
        <dbReference type="EMBL" id="NOG31450.1"/>
    </source>
</evidence>
<feature type="chain" id="PRO_5031408554" description="Secreted protein" evidence="1">
    <location>
        <begin position="30"/>
        <end position="145"/>
    </location>
</feature>
<evidence type="ECO:0008006" key="4">
    <source>
        <dbReference type="Google" id="ProtNLM"/>
    </source>
</evidence>
<reference evidence="2 3" key="2">
    <citation type="submission" date="2020-06" db="EMBL/GenBank/DDBJ databases">
        <title>Halomonas songnenensis sp. nov., a moderately halophilic bacterium isolated from saline and alkaline soils.</title>
        <authorList>
            <person name="Jiang J."/>
            <person name="Pan Y."/>
        </authorList>
    </citation>
    <scope>NUCLEOTIDE SEQUENCE [LARGE SCALE GENOMIC DNA]</scope>
    <source>
        <strain evidence="2 3">TBZ9</strain>
    </source>
</reference>
<reference evidence="2 3" key="1">
    <citation type="submission" date="2020-05" db="EMBL/GenBank/DDBJ databases">
        <authorList>
            <person name="Ruan W."/>
            <person name="Jeon C.O."/>
            <person name="Chun B.H."/>
        </authorList>
    </citation>
    <scope>NUCLEOTIDE SEQUENCE [LARGE SCALE GENOMIC DNA]</scope>
    <source>
        <strain evidence="2 3">TBZ9</strain>
    </source>
</reference>
<dbReference type="RefSeq" id="WP_171701901.1">
    <property type="nucleotide sequence ID" value="NZ_JABFHI010000002.1"/>
</dbReference>
<keyword evidence="3" id="KW-1185">Reference proteome</keyword>
<dbReference type="InterPro" id="IPR006311">
    <property type="entry name" value="TAT_signal"/>
</dbReference>
<feature type="signal peptide" evidence="1">
    <location>
        <begin position="1"/>
        <end position="29"/>
    </location>
</feature>
<proteinExistence type="predicted"/>
<dbReference type="PROSITE" id="PS51318">
    <property type="entry name" value="TAT"/>
    <property type="match status" value="1"/>
</dbReference>
<dbReference type="AlphaFoldDB" id="A0A7Y3TX95"/>
<evidence type="ECO:0000256" key="1">
    <source>
        <dbReference type="SAM" id="SignalP"/>
    </source>
</evidence>
<gene>
    <name evidence="2" type="ORF">HLB35_06115</name>
</gene>
<comment type="caution">
    <text evidence="2">The sequence shown here is derived from an EMBL/GenBank/DDBJ whole genome shotgun (WGS) entry which is preliminary data.</text>
</comment>
<protein>
    <recommendedName>
        <fullName evidence="4">Secreted protein</fullName>
    </recommendedName>
</protein>
<dbReference type="EMBL" id="JABFHI010000002">
    <property type="protein sequence ID" value="NOG31450.1"/>
    <property type="molecule type" value="Genomic_DNA"/>
</dbReference>
<keyword evidence="1" id="KW-0732">Signal</keyword>